<dbReference type="GO" id="GO:0006552">
    <property type="term" value="P:L-leucine catabolic process"/>
    <property type="evidence" value="ECO:0007669"/>
    <property type="project" value="TreeGrafter"/>
</dbReference>
<comment type="similarity">
    <text evidence="2">Belongs to the HMG-CoA lyase family.</text>
</comment>
<dbReference type="InterPro" id="IPR000891">
    <property type="entry name" value="PYR_CT"/>
</dbReference>
<comment type="caution">
    <text evidence="8">The sequence shown here is derived from an EMBL/GenBank/DDBJ whole genome shotgun (WGS) entry which is preliminary data.</text>
</comment>
<proteinExistence type="inferred from homology"/>
<dbReference type="GO" id="GO:0046951">
    <property type="term" value="P:ketone body biosynthetic process"/>
    <property type="evidence" value="ECO:0007669"/>
    <property type="project" value="TreeGrafter"/>
</dbReference>
<dbReference type="PANTHER" id="PTHR42738:SF7">
    <property type="entry name" value="HYDROXYMETHYLGLUTARYL-COA LYASE"/>
    <property type="match status" value="1"/>
</dbReference>
<dbReference type="InterPro" id="IPR043594">
    <property type="entry name" value="HMGL"/>
</dbReference>
<dbReference type="GO" id="GO:0046872">
    <property type="term" value="F:metal ion binding"/>
    <property type="evidence" value="ECO:0007669"/>
    <property type="project" value="UniProtKB-KW"/>
</dbReference>
<dbReference type="PANTHER" id="PTHR42738">
    <property type="entry name" value="HYDROXYMETHYLGLUTARYL-COA LYASE"/>
    <property type="match status" value="1"/>
</dbReference>
<evidence type="ECO:0000256" key="2">
    <source>
        <dbReference type="ARBA" id="ARBA00009405"/>
    </source>
</evidence>
<dbReference type="FunFam" id="3.20.20.70:FF:000201">
    <property type="entry name" value="Hydroxymethylglutaryl-CoA lyase"/>
    <property type="match status" value="1"/>
</dbReference>
<evidence type="ECO:0000256" key="1">
    <source>
        <dbReference type="ARBA" id="ARBA00005143"/>
    </source>
</evidence>
<organism evidence="8 9">
    <name type="scientific">Pristionchus mayeri</name>
    <dbReference type="NCBI Taxonomy" id="1317129"/>
    <lineage>
        <taxon>Eukaryota</taxon>
        <taxon>Metazoa</taxon>
        <taxon>Ecdysozoa</taxon>
        <taxon>Nematoda</taxon>
        <taxon>Chromadorea</taxon>
        <taxon>Rhabditida</taxon>
        <taxon>Rhabditina</taxon>
        <taxon>Diplogasteromorpha</taxon>
        <taxon>Diplogasteroidea</taxon>
        <taxon>Neodiplogasteridae</taxon>
        <taxon>Pristionchus</taxon>
    </lineage>
</organism>
<keyword evidence="5" id="KW-0456">Lyase</keyword>
<dbReference type="GO" id="GO:0004419">
    <property type="term" value="F:hydroxymethylglutaryl-CoA lyase activity"/>
    <property type="evidence" value="ECO:0007669"/>
    <property type="project" value="UniProtKB-EC"/>
</dbReference>
<feature type="non-terminal residue" evidence="8">
    <location>
        <position position="1"/>
    </location>
</feature>
<dbReference type="AlphaFoldDB" id="A0AAN5C705"/>
<dbReference type="EMBL" id="BTRK01000001">
    <property type="protein sequence ID" value="GMR32327.1"/>
    <property type="molecule type" value="Genomic_DNA"/>
</dbReference>
<evidence type="ECO:0000256" key="5">
    <source>
        <dbReference type="ARBA" id="ARBA00023239"/>
    </source>
</evidence>
<name>A0AAN5C705_9BILA</name>
<dbReference type="Pfam" id="PF00682">
    <property type="entry name" value="HMGL-like"/>
    <property type="match status" value="1"/>
</dbReference>
<dbReference type="SUPFAM" id="SSF51569">
    <property type="entry name" value="Aldolase"/>
    <property type="match status" value="1"/>
</dbReference>
<accession>A0AAN5C705</accession>
<evidence type="ECO:0000313" key="9">
    <source>
        <dbReference type="Proteomes" id="UP001328107"/>
    </source>
</evidence>
<keyword evidence="9" id="KW-1185">Reference proteome</keyword>
<feature type="domain" description="Pyruvate carboxyltransferase" evidence="7">
    <location>
        <begin position="23"/>
        <end position="291"/>
    </location>
</feature>
<comment type="pathway">
    <text evidence="1">Metabolic intermediate metabolism; (S)-3-hydroxy-3-methylglutaryl-CoA degradation; acetoacetate from (S)-3-hydroxy-3-methylglutaryl-CoA: step 1/1.</text>
</comment>
<evidence type="ECO:0000259" key="7">
    <source>
        <dbReference type="PROSITE" id="PS50991"/>
    </source>
</evidence>
<protein>
    <recommendedName>
        <fullName evidence="3">hydroxymethylglutaryl-CoA lyase</fullName>
        <ecNumber evidence="3">4.1.3.4</ecNumber>
    </recommendedName>
</protein>
<keyword evidence="4" id="KW-0479">Metal-binding</keyword>
<evidence type="ECO:0000256" key="4">
    <source>
        <dbReference type="ARBA" id="ARBA00022723"/>
    </source>
</evidence>
<sequence length="323" mass="34300">LQMNIRPSKLLFNSIRKLSSGKFKVVEVGARDGLQNEKRIIPASDKIDLINRLSKSGLSTVEATSFVSPKWVPQMADHKEVISTITQFPGVSYPVLVPNTAGLKNALATGHVKEIAVFGAASEGFSKKNVNASVEESLKKLEEVTKEAIDNGLIVRGYVSCVIGCPYDGKTDPKVVAQITDRLLKAGCYEVSLGDTIGVGSAGSVREMLDAVLSVAPANKLAVHMHDTYGQALANVLVAIEKGIRVADSSIAGLGGCPYAKGATGNLATEDLVYMLHGLGFETGIDLNELVSISEWICTKMERKNASRVASALMAKRAKAQAA</sequence>
<evidence type="ECO:0000256" key="3">
    <source>
        <dbReference type="ARBA" id="ARBA00012910"/>
    </source>
</evidence>
<dbReference type="CDD" id="cd07938">
    <property type="entry name" value="DRE_TIM_HMGL"/>
    <property type="match status" value="1"/>
</dbReference>
<dbReference type="Gene3D" id="3.20.20.70">
    <property type="entry name" value="Aldolase class I"/>
    <property type="match status" value="1"/>
</dbReference>
<evidence type="ECO:0000313" key="8">
    <source>
        <dbReference type="EMBL" id="GMR32327.1"/>
    </source>
</evidence>
<dbReference type="NCBIfam" id="NF004283">
    <property type="entry name" value="PRK05692.1"/>
    <property type="match status" value="1"/>
</dbReference>
<dbReference type="EC" id="4.1.3.4" evidence="3"/>
<comment type="catalytic activity">
    <reaction evidence="6">
        <text>(3S)-3-hydroxy-3-methylglutaryl-CoA = acetoacetate + acetyl-CoA</text>
        <dbReference type="Rhea" id="RHEA:24404"/>
        <dbReference type="ChEBI" id="CHEBI:13705"/>
        <dbReference type="ChEBI" id="CHEBI:43074"/>
        <dbReference type="ChEBI" id="CHEBI:57288"/>
        <dbReference type="EC" id="4.1.3.4"/>
    </reaction>
</comment>
<gene>
    <name evidence="8" type="ORF">PMAYCL1PPCAC_02522</name>
</gene>
<dbReference type="InterPro" id="IPR013785">
    <property type="entry name" value="Aldolase_TIM"/>
</dbReference>
<dbReference type="PROSITE" id="PS50991">
    <property type="entry name" value="PYR_CT"/>
    <property type="match status" value="1"/>
</dbReference>
<evidence type="ECO:0000256" key="6">
    <source>
        <dbReference type="ARBA" id="ARBA00049877"/>
    </source>
</evidence>
<reference evidence="9" key="1">
    <citation type="submission" date="2022-10" db="EMBL/GenBank/DDBJ databases">
        <title>Genome assembly of Pristionchus species.</title>
        <authorList>
            <person name="Yoshida K."/>
            <person name="Sommer R.J."/>
        </authorList>
    </citation>
    <scope>NUCLEOTIDE SEQUENCE [LARGE SCALE GENOMIC DNA]</scope>
    <source>
        <strain evidence="9">RS5460</strain>
    </source>
</reference>
<dbReference type="Proteomes" id="UP001328107">
    <property type="component" value="Unassembled WGS sequence"/>
</dbReference>